<feature type="transmembrane region" description="Helical" evidence="13">
    <location>
        <begin position="58"/>
        <end position="81"/>
    </location>
</feature>
<evidence type="ECO:0000256" key="13">
    <source>
        <dbReference type="RuleBase" id="RU363047"/>
    </source>
</evidence>
<feature type="transmembrane region" description="Helical" evidence="13">
    <location>
        <begin position="230"/>
        <end position="259"/>
    </location>
</feature>
<dbReference type="GO" id="GO:0004984">
    <property type="term" value="F:olfactory receptor activity"/>
    <property type="evidence" value="ECO:0007669"/>
    <property type="project" value="InterPro"/>
</dbReference>
<dbReference type="PANTHER" id="PTHR26453">
    <property type="entry name" value="OLFACTORY RECEPTOR"/>
    <property type="match status" value="1"/>
</dbReference>
<dbReference type="Proteomes" id="UP000694569">
    <property type="component" value="Unplaced"/>
</dbReference>
<dbReference type="PRINTS" id="PR00245">
    <property type="entry name" value="OLFACTORYR"/>
</dbReference>
<evidence type="ECO:0000256" key="10">
    <source>
        <dbReference type="ARBA" id="ARBA00023170"/>
    </source>
</evidence>
<feature type="domain" description="G-protein coupled receptors family 1 profile" evidence="14">
    <location>
        <begin position="74"/>
        <end position="322"/>
    </location>
</feature>
<dbReference type="GeneTree" id="ENSGT01140000282524"/>
<dbReference type="SUPFAM" id="SSF81321">
    <property type="entry name" value="Family A G protein-coupled receptor-like"/>
    <property type="match status" value="1"/>
</dbReference>
<dbReference type="OrthoDB" id="9008036at2759"/>
<keyword evidence="8 12" id="KW-0297">G-protein coupled receptor</keyword>
<keyword evidence="16" id="KW-1185">Reference proteome</keyword>
<evidence type="ECO:0000256" key="2">
    <source>
        <dbReference type="ARBA" id="ARBA00010663"/>
    </source>
</evidence>
<accession>A0A8C5N0S0</accession>
<dbReference type="Gene3D" id="1.20.1070.10">
    <property type="entry name" value="Rhodopsin 7-helix transmembrane proteins"/>
    <property type="match status" value="1"/>
</dbReference>
<evidence type="ECO:0000256" key="3">
    <source>
        <dbReference type="ARBA" id="ARBA00022475"/>
    </source>
</evidence>
<evidence type="ECO:0000256" key="7">
    <source>
        <dbReference type="ARBA" id="ARBA00022989"/>
    </source>
</evidence>
<evidence type="ECO:0000256" key="4">
    <source>
        <dbReference type="ARBA" id="ARBA00022606"/>
    </source>
</evidence>
<evidence type="ECO:0000313" key="15">
    <source>
        <dbReference type="Ensembl" id="ENSLLEP00000021028.1"/>
    </source>
</evidence>
<dbReference type="PROSITE" id="PS00237">
    <property type="entry name" value="G_PROTEIN_RECEP_F1_1"/>
    <property type="match status" value="1"/>
</dbReference>
<keyword evidence="3 13" id="KW-1003">Cell membrane</keyword>
<feature type="transmembrane region" description="Helical" evidence="13">
    <location>
        <begin position="173"/>
        <end position="191"/>
    </location>
</feature>
<feature type="transmembrane region" description="Helical" evidence="13">
    <location>
        <begin position="93"/>
        <end position="112"/>
    </location>
</feature>
<evidence type="ECO:0000256" key="6">
    <source>
        <dbReference type="ARBA" id="ARBA00022725"/>
    </source>
</evidence>
<feature type="transmembrane region" description="Helical" evidence="13">
    <location>
        <begin position="132"/>
        <end position="153"/>
    </location>
</feature>
<keyword evidence="9 13" id="KW-0472">Membrane</keyword>
<dbReference type="GO" id="GO:0004930">
    <property type="term" value="F:G protein-coupled receptor activity"/>
    <property type="evidence" value="ECO:0007669"/>
    <property type="project" value="UniProtKB-KW"/>
</dbReference>
<evidence type="ECO:0000256" key="12">
    <source>
        <dbReference type="RuleBase" id="RU000688"/>
    </source>
</evidence>
<feature type="transmembrane region" description="Helical" evidence="13">
    <location>
        <begin position="271"/>
        <end position="293"/>
    </location>
</feature>
<keyword evidence="5 12" id="KW-0812">Transmembrane</keyword>
<dbReference type="PRINTS" id="PR00237">
    <property type="entry name" value="GPCRRHODOPSN"/>
</dbReference>
<keyword evidence="7 13" id="KW-1133">Transmembrane helix</keyword>
<dbReference type="InterPro" id="IPR017452">
    <property type="entry name" value="GPCR_Rhodpsn_7TM"/>
</dbReference>
<sequence>MLYPVEPGNEENLKSNHILELPFVIFNQNGIDCENDKRNHSSIKEFILTGLGEDPHQIYLFLLFFYIYIITVSGNLCIILVYNMSLNLHNPMYFNLANFSFIEICYVSVIVPKMLSNFLVEHKSISFYGCSAQMYFAFLFGGVECYVLASMAYDRYIAICHPLLYNAFMNRSLCIWLLAGSWFIGAANALVHNVLTFTLPFYGTNRINHFFCDVPALLKLACIDTWINEVVLFAVSGCVIIGSFILIMLSYIRIILMIFNIHSRSGRKKAFSTCSSHLTVVTIFYGSVIFMYFRPKSSYSQQDCLASIMYTIIAPLLNPFIYSLKNTDVKVALVKLIKTAKHCYFHHFVSNRLKCQRNQFG</sequence>
<evidence type="ECO:0000256" key="11">
    <source>
        <dbReference type="ARBA" id="ARBA00023224"/>
    </source>
</evidence>
<dbReference type="PROSITE" id="PS50262">
    <property type="entry name" value="G_PROTEIN_RECEP_F1_2"/>
    <property type="match status" value="1"/>
</dbReference>
<organism evidence="15 16">
    <name type="scientific">Leptobrachium leishanense</name>
    <name type="common">Leishan spiny toad</name>
    <dbReference type="NCBI Taxonomy" id="445787"/>
    <lineage>
        <taxon>Eukaryota</taxon>
        <taxon>Metazoa</taxon>
        <taxon>Chordata</taxon>
        <taxon>Craniata</taxon>
        <taxon>Vertebrata</taxon>
        <taxon>Euteleostomi</taxon>
        <taxon>Amphibia</taxon>
        <taxon>Batrachia</taxon>
        <taxon>Anura</taxon>
        <taxon>Pelobatoidea</taxon>
        <taxon>Megophryidae</taxon>
        <taxon>Leptobrachium</taxon>
    </lineage>
</organism>
<evidence type="ECO:0000256" key="5">
    <source>
        <dbReference type="ARBA" id="ARBA00022692"/>
    </source>
</evidence>
<proteinExistence type="inferred from homology"/>
<comment type="similarity">
    <text evidence="2 12">Belongs to the G-protein coupled receptor 1 family.</text>
</comment>
<dbReference type="InterPro" id="IPR000276">
    <property type="entry name" value="GPCR_Rhodpsn"/>
</dbReference>
<dbReference type="Pfam" id="PF13853">
    <property type="entry name" value="7tm_4"/>
    <property type="match status" value="1"/>
</dbReference>
<keyword evidence="11 12" id="KW-0807">Transducer</keyword>
<feature type="transmembrane region" description="Helical" evidence="13">
    <location>
        <begin position="305"/>
        <end position="324"/>
    </location>
</feature>
<evidence type="ECO:0000256" key="8">
    <source>
        <dbReference type="ARBA" id="ARBA00023040"/>
    </source>
</evidence>
<reference evidence="15" key="1">
    <citation type="submission" date="2025-08" db="UniProtKB">
        <authorList>
            <consortium name="Ensembl"/>
        </authorList>
    </citation>
    <scope>IDENTIFICATION</scope>
</reference>
<keyword evidence="10 12" id="KW-0675">Receptor</keyword>
<reference evidence="15" key="2">
    <citation type="submission" date="2025-09" db="UniProtKB">
        <authorList>
            <consortium name="Ensembl"/>
        </authorList>
    </citation>
    <scope>IDENTIFICATION</scope>
</reference>
<dbReference type="Ensembl" id="ENSLLET00000021843.1">
    <property type="protein sequence ID" value="ENSLLEP00000021028.1"/>
    <property type="gene ID" value="ENSLLEG00000013295.1"/>
</dbReference>
<dbReference type="CDD" id="cd15225">
    <property type="entry name" value="7tmA_OR10A-like"/>
    <property type="match status" value="1"/>
</dbReference>
<evidence type="ECO:0000256" key="1">
    <source>
        <dbReference type="ARBA" id="ARBA00004651"/>
    </source>
</evidence>
<comment type="subcellular location">
    <subcellularLocation>
        <location evidence="1 13">Cell membrane</location>
        <topology evidence="1 13">Multi-pass membrane protein</topology>
    </subcellularLocation>
</comment>
<keyword evidence="4 13" id="KW-0716">Sensory transduction</keyword>
<dbReference type="GO" id="GO:0005886">
    <property type="term" value="C:plasma membrane"/>
    <property type="evidence" value="ECO:0007669"/>
    <property type="project" value="UniProtKB-SubCell"/>
</dbReference>
<name>A0A8C5N0S0_9ANUR</name>
<dbReference type="AlphaFoldDB" id="A0A8C5N0S0"/>
<keyword evidence="6 13" id="KW-0552">Olfaction</keyword>
<evidence type="ECO:0000313" key="16">
    <source>
        <dbReference type="Proteomes" id="UP000694569"/>
    </source>
</evidence>
<dbReference type="FunFam" id="1.20.1070.10:FF:000001">
    <property type="entry name" value="Olfactory receptor"/>
    <property type="match status" value="1"/>
</dbReference>
<evidence type="ECO:0000259" key="14">
    <source>
        <dbReference type="PROSITE" id="PS50262"/>
    </source>
</evidence>
<evidence type="ECO:0000256" key="9">
    <source>
        <dbReference type="ARBA" id="ARBA00023136"/>
    </source>
</evidence>
<dbReference type="FunFam" id="1.10.1220.70:FF:000001">
    <property type="entry name" value="Olfactory receptor"/>
    <property type="match status" value="1"/>
</dbReference>
<dbReference type="InterPro" id="IPR000725">
    <property type="entry name" value="Olfact_rcpt"/>
</dbReference>
<protein>
    <recommendedName>
        <fullName evidence="13">Olfactory receptor</fullName>
    </recommendedName>
</protein>